<protein>
    <submittedName>
        <fullName evidence="2">Uncharacterized protein</fullName>
    </submittedName>
</protein>
<evidence type="ECO:0000256" key="1">
    <source>
        <dbReference type="SAM" id="MobiDB-lite"/>
    </source>
</evidence>
<reference evidence="2 3" key="1">
    <citation type="submission" date="2023-09" db="EMBL/GenBank/DDBJ databases">
        <title>Genomes of two closely related lineages of the louse Polyplax serrata with different host specificities.</title>
        <authorList>
            <person name="Martinu J."/>
            <person name="Tarabai H."/>
            <person name="Stefka J."/>
            <person name="Hypsa V."/>
        </authorList>
    </citation>
    <scope>NUCLEOTIDE SEQUENCE [LARGE SCALE GENOMIC DNA]</scope>
    <source>
        <strain evidence="2">98ZLc_SE</strain>
    </source>
</reference>
<dbReference type="EMBL" id="JAWJWF010000003">
    <property type="protein sequence ID" value="KAK6635407.1"/>
    <property type="molecule type" value="Genomic_DNA"/>
</dbReference>
<evidence type="ECO:0000313" key="2">
    <source>
        <dbReference type="EMBL" id="KAK6635407.1"/>
    </source>
</evidence>
<evidence type="ECO:0000313" key="3">
    <source>
        <dbReference type="Proteomes" id="UP001359485"/>
    </source>
</evidence>
<comment type="caution">
    <text evidence="2">The sequence shown here is derived from an EMBL/GenBank/DDBJ whole genome shotgun (WGS) entry which is preliminary data.</text>
</comment>
<feature type="region of interest" description="Disordered" evidence="1">
    <location>
        <begin position="29"/>
        <end position="122"/>
    </location>
</feature>
<name>A0ABR1B602_POLSC</name>
<sequence>MRKNGGFVVTVGKRQTPVRQAELGIKRPVERGGTAEVGGGSIGSRAGDGAVPDEKYLSFENGRGKKGKVDDDVEVDRCRGKEDRWKRKKEAFSEGEPSGAVKRSRGTKREWRREREREREKM</sequence>
<organism evidence="2 3">
    <name type="scientific">Polyplax serrata</name>
    <name type="common">Common mouse louse</name>
    <dbReference type="NCBI Taxonomy" id="468196"/>
    <lineage>
        <taxon>Eukaryota</taxon>
        <taxon>Metazoa</taxon>
        <taxon>Ecdysozoa</taxon>
        <taxon>Arthropoda</taxon>
        <taxon>Hexapoda</taxon>
        <taxon>Insecta</taxon>
        <taxon>Pterygota</taxon>
        <taxon>Neoptera</taxon>
        <taxon>Paraneoptera</taxon>
        <taxon>Psocodea</taxon>
        <taxon>Troctomorpha</taxon>
        <taxon>Phthiraptera</taxon>
        <taxon>Anoplura</taxon>
        <taxon>Polyplacidae</taxon>
        <taxon>Polyplax</taxon>
    </lineage>
</organism>
<proteinExistence type="predicted"/>
<dbReference type="Proteomes" id="UP001359485">
    <property type="component" value="Unassembled WGS sequence"/>
</dbReference>
<gene>
    <name evidence="2" type="ORF">RUM44_000658</name>
</gene>
<feature type="compositionally biased region" description="Basic and acidic residues" evidence="1">
    <location>
        <begin position="67"/>
        <end position="85"/>
    </location>
</feature>
<feature type="compositionally biased region" description="Basic and acidic residues" evidence="1">
    <location>
        <begin position="107"/>
        <end position="122"/>
    </location>
</feature>
<keyword evidence="3" id="KW-1185">Reference proteome</keyword>
<accession>A0ABR1B602</accession>